<feature type="transmembrane region" description="Helical" evidence="1">
    <location>
        <begin position="156"/>
        <end position="179"/>
    </location>
</feature>
<name>A0ABY9SZD2_BREBE</name>
<accession>A0ABY9SZD2</accession>
<sequence length="193" mass="21979">MMTGFAKVFWGLMLVFLDIRMNQFDILPDLLGYILVYAGLSGLSGLHEHFRKAKAFCIPLLIISIFELLSFRLRFEITVDTAVTPVSFVVILMTIAFSLLDLFMIYHLCKGIGCLAKQAGAYPLEEKARQRWTYYLWIAIVMTLFPFLAFTGAINVLILIFIPFFVASLIVFLLILLLVREADRMLPPAVQTE</sequence>
<proteinExistence type="predicted"/>
<organism evidence="2 3">
    <name type="scientific">Brevibacillus brevis</name>
    <name type="common">Bacillus brevis</name>
    <dbReference type="NCBI Taxonomy" id="1393"/>
    <lineage>
        <taxon>Bacteria</taxon>
        <taxon>Bacillati</taxon>
        <taxon>Bacillota</taxon>
        <taxon>Bacilli</taxon>
        <taxon>Bacillales</taxon>
        <taxon>Paenibacillaceae</taxon>
        <taxon>Brevibacillus</taxon>
    </lineage>
</organism>
<evidence type="ECO:0000313" key="3">
    <source>
        <dbReference type="Proteomes" id="UP001256827"/>
    </source>
</evidence>
<keyword evidence="3" id="KW-1185">Reference proteome</keyword>
<protein>
    <submittedName>
        <fullName evidence="2">Uncharacterized protein</fullName>
    </submittedName>
</protein>
<keyword evidence="1" id="KW-1133">Transmembrane helix</keyword>
<evidence type="ECO:0000313" key="2">
    <source>
        <dbReference type="EMBL" id="WNC13171.1"/>
    </source>
</evidence>
<evidence type="ECO:0000256" key="1">
    <source>
        <dbReference type="SAM" id="Phobius"/>
    </source>
</evidence>
<dbReference type="RefSeq" id="WP_310764660.1">
    <property type="nucleotide sequence ID" value="NZ_CP134050.1"/>
</dbReference>
<keyword evidence="1" id="KW-0472">Membrane</keyword>
<feature type="transmembrane region" description="Helical" evidence="1">
    <location>
        <begin position="30"/>
        <end position="46"/>
    </location>
</feature>
<dbReference type="EMBL" id="CP134050">
    <property type="protein sequence ID" value="WNC13171.1"/>
    <property type="molecule type" value="Genomic_DNA"/>
</dbReference>
<gene>
    <name evidence="2" type="ORF">RGB73_20970</name>
</gene>
<feature type="transmembrane region" description="Helical" evidence="1">
    <location>
        <begin position="85"/>
        <end position="108"/>
    </location>
</feature>
<keyword evidence="1" id="KW-0812">Transmembrane</keyword>
<dbReference type="Proteomes" id="UP001256827">
    <property type="component" value="Chromosome"/>
</dbReference>
<feature type="transmembrane region" description="Helical" evidence="1">
    <location>
        <begin position="132"/>
        <end position="150"/>
    </location>
</feature>
<reference evidence="2 3" key="1">
    <citation type="submission" date="2023-09" db="EMBL/GenBank/DDBJ databases">
        <title>Complete Genome and Methylome dissection of Bacillus brevis NEB573 original source of BbsI restriction endonuclease.</title>
        <authorList>
            <person name="Fomenkov A."/>
            <person name="Roberts R.D."/>
        </authorList>
    </citation>
    <scope>NUCLEOTIDE SEQUENCE [LARGE SCALE GENOMIC DNA]</scope>
    <source>
        <strain evidence="2 3">NEB573</strain>
    </source>
</reference>
<feature type="transmembrane region" description="Helical" evidence="1">
    <location>
        <begin position="53"/>
        <end position="73"/>
    </location>
</feature>